<protein>
    <submittedName>
        <fullName evidence="2">Uncharacterized protein</fullName>
    </submittedName>
</protein>
<keyword evidence="3" id="KW-1185">Reference proteome</keyword>
<evidence type="ECO:0000313" key="3">
    <source>
        <dbReference type="Proteomes" id="UP000285060"/>
    </source>
</evidence>
<proteinExistence type="predicted"/>
<dbReference type="EMBL" id="QUSY01002106">
    <property type="protein sequence ID" value="RHY22384.1"/>
    <property type="molecule type" value="Genomic_DNA"/>
</dbReference>
<evidence type="ECO:0000313" key="2">
    <source>
        <dbReference type="EMBL" id="RHY22384.1"/>
    </source>
</evidence>
<evidence type="ECO:0000256" key="1">
    <source>
        <dbReference type="SAM" id="MobiDB-lite"/>
    </source>
</evidence>
<dbReference type="VEuPathDB" id="FungiDB:H310_14382"/>
<comment type="caution">
    <text evidence="2">The sequence shown here is derived from an EMBL/GenBank/DDBJ whole genome shotgun (WGS) entry which is preliminary data.</text>
</comment>
<feature type="region of interest" description="Disordered" evidence="1">
    <location>
        <begin position="96"/>
        <end position="120"/>
    </location>
</feature>
<gene>
    <name evidence="2" type="ORF">DYB32_009520</name>
</gene>
<organism evidence="2 3">
    <name type="scientific">Aphanomyces invadans</name>
    <dbReference type="NCBI Taxonomy" id="157072"/>
    <lineage>
        <taxon>Eukaryota</taxon>
        <taxon>Sar</taxon>
        <taxon>Stramenopiles</taxon>
        <taxon>Oomycota</taxon>
        <taxon>Saprolegniomycetes</taxon>
        <taxon>Saprolegniales</taxon>
        <taxon>Verrucalvaceae</taxon>
        <taxon>Aphanomyces</taxon>
    </lineage>
</organism>
<dbReference type="AlphaFoldDB" id="A0A418AI56"/>
<accession>A0A418AI56</accession>
<reference evidence="2 3" key="1">
    <citation type="submission" date="2018-08" db="EMBL/GenBank/DDBJ databases">
        <title>Aphanomyces genome sequencing and annotation.</title>
        <authorList>
            <person name="Minardi D."/>
            <person name="Oidtmann B."/>
            <person name="Van Der Giezen M."/>
            <person name="Studholme D.J."/>
        </authorList>
    </citation>
    <scope>NUCLEOTIDE SEQUENCE [LARGE SCALE GENOMIC DNA]</scope>
    <source>
        <strain evidence="2 3">NJM0002</strain>
    </source>
</reference>
<dbReference type="Proteomes" id="UP000285060">
    <property type="component" value="Unassembled WGS sequence"/>
</dbReference>
<name>A0A418AI56_9STRA</name>
<sequence>MSTYNKVDNQGTLMGNWVEEEALRRDTGYSRYKTWTPKEGMGVSHPRVIAHTDAVDAKDYRASSKASSFADFAVPPNVGPRERRRLEELHAQAKVIKQAAKDADQDNDPTARESTNQASYKAHDPAYVAHASDPGAEASPGIGINLQARAAVLKLKQWLQASPGLHDVGLPLLEKDALQVFTYLDKEQVGRITWVALFDLLDA</sequence>